<dbReference type="PANTHER" id="PTHR30146">
    <property type="entry name" value="LACI-RELATED TRANSCRIPTIONAL REPRESSOR"/>
    <property type="match status" value="1"/>
</dbReference>
<dbReference type="InterPro" id="IPR001034">
    <property type="entry name" value="DeoR_HTH"/>
</dbReference>
<dbReference type="InterPro" id="IPR036388">
    <property type="entry name" value="WH-like_DNA-bd_sf"/>
</dbReference>
<dbReference type="Pfam" id="PF08220">
    <property type="entry name" value="HTH_DeoR"/>
    <property type="match status" value="1"/>
</dbReference>
<dbReference type="InterPro" id="IPR046335">
    <property type="entry name" value="LacI/GalR-like_sensor"/>
</dbReference>
<name>A0A9D1GXE0_9ACTN</name>
<keyword evidence="1" id="KW-0805">Transcription regulation</keyword>
<evidence type="ECO:0000256" key="2">
    <source>
        <dbReference type="ARBA" id="ARBA00023125"/>
    </source>
</evidence>
<evidence type="ECO:0000259" key="4">
    <source>
        <dbReference type="PROSITE" id="PS51000"/>
    </source>
</evidence>
<dbReference type="Pfam" id="PF13377">
    <property type="entry name" value="Peripla_BP_3"/>
    <property type="match status" value="1"/>
</dbReference>
<feature type="domain" description="HTH deoR-type" evidence="4">
    <location>
        <begin position="5"/>
        <end position="60"/>
    </location>
</feature>
<keyword evidence="2 5" id="KW-0238">DNA-binding</keyword>
<dbReference type="InterPro" id="IPR036390">
    <property type="entry name" value="WH_DNA-bd_sf"/>
</dbReference>
<keyword evidence="3" id="KW-0804">Transcription</keyword>
<comment type="caution">
    <text evidence="5">The sequence shown here is derived from an EMBL/GenBank/DDBJ whole genome shotgun (WGS) entry which is preliminary data.</text>
</comment>
<dbReference type="SUPFAM" id="SSF53822">
    <property type="entry name" value="Periplasmic binding protein-like I"/>
    <property type="match status" value="1"/>
</dbReference>
<dbReference type="EMBL" id="DVLP01000088">
    <property type="protein sequence ID" value="HIT74555.1"/>
    <property type="molecule type" value="Genomic_DNA"/>
</dbReference>
<dbReference type="GO" id="GO:0003700">
    <property type="term" value="F:DNA-binding transcription factor activity"/>
    <property type="evidence" value="ECO:0007669"/>
    <property type="project" value="InterPro"/>
</dbReference>
<gene>
    <name evidence="5" type="ORF">IAA98_03130</name>
</gene>
<dbReference type="GO" id="GO:0000976">
    <property type="term" value="F:transcription cis-regulatory region binding"/>
    <property type="evidence" value="ECO:0007669"/>
    <property type="project" value="TreeGrafter"/>
</dbReference>
<evidence type="ECO:0000256" key="1">
    <source>
        <dbReference type="ARBA" id="ARBA00023015"/>
    </source>
</evidence>
<sequence>MTVGSQDRRAKILEHVTGTGIVRSRDLADLFQVSEMTVRRDLDQLAEDRLVLRIRGGAARLDSAVGRRRGQELTIGMVFPSADHLYPSIAAAAEKEIGAVDARARLLFSNYDPVLERELVDDLVTSGVDGLILAPTTDEENPDWEQMAALGSLSIPVVLVERRFLPHWPIRSLPSVGTSFPAGLATAVRHLGELGHRRIAFFGHVRRMDLEWLRRQWADLVSGHGLDPDGSPWLVDRDFRRWRTSGEPESVLDQVRRAGATALICRDDTVALTMAHHAHRLGMAIPDELSLIAYDDDVASMAEPPLTAVAPPKQEIGRLASRMLLDMVAGRTASTTTMHVELDPALVVRASTGPVPDR</sequence>
<reference evidence="5" key="1">
    <citation type="submission" date="2020-10" db="EMBL/GenBank/DDBJ databases">
        <authorList>
            <person name="Gilroy R."/>
        </authorList>
    </citation>
    <scope>NUCLEOTIDE SEQUENCE</scope>
    <source>
        <strain evidence="5">ChiGjej1B1-24693</strain>
    </source>
</reference>
<evidence type="ECO:0000256" key="3">
    <source>
        <dbReference type="ARBA" id="ARBA00023163"/>
    </source>
</evidence>
<evidence type="ECO:0000313" key="6">
    <source>
        <dbReference type="Proteomes" id="UP000886842"/>
    </source>
</evidence>
<dbReference type="SMART" id="SM00420">
    <property type="entry name" value="HTH_DEOR"/>
    <property type="match status" value="1"/>
</dbReference>
<dbReference type="PROSITE" id="PS00894">
    <property type="entry name" value="HTH_DEOR_1"/>
    <property type="match status" value="1"/>
</dbReference>
<dbReference type="SUPFAM" id="SSF46785">
    <property type="entry name" value="Winged helix' DNA-binding domain"/>
    <property type="match status" value="1"/>
</dbReference>
<dbReference type="CDD" id="cd06267">
    <property type="entry name" value="PBP1_LacI_sugar_binding-like"/>
    <property type="match status" value="1"/>
</dbReference>
<dbReference type="AlphaFoldDB" id="A0A9D1GXE0"/>
<proteinExistence type="predicted"/>
<accession>A0A9D1GXE0</accession>
<evidence type="ECO:0000313" key="5">
    <source>
        <dbReference type="EMBL" id="HIT74555.1"/>
    </source>
</evidence>
<dbReference type="PRINTS" id="PR00037">
    <property type="entry name" value="HTHLACR"/>
</dbReference>
<organism evidence="5 6">
    <name type="scientific">Candidatus Avipropionibacterium avicola</name>
    <dbReference type="NCBI Taxonomy" id="2840701"/>
    <lineage>
        <taxon>Bacteria</taxon>
        <taxon>Bacillati</taxon>
        <taxon>Actinomycetota</taxon>
        <taxon>Actinomycetes</taxon>
        <taxon>Propionibacteriales</taxon>
        <taxon>Propionibacteriaceae</taxon>
        <taxon>Propionibacteriaceae incertae sedis</taxon>
        <taxon>Candidatus Avipropionibacterium</taxon>
    </lineage>
</organism>
<dbReference type="PROSITE" id="PS51000">
    <property type="entry name" value="HTH_DEOR_2"/>
    <property type="match status" value="1"/>
</dbReference>
<dbReference type="PANTHER" id="PTHR30146:SF155">
    <property type="entry name" value="ALANINE RACEMASE"/>
    <property type="match status" value="1"/>
</dbReference>
<dbReference type="InterPro" id="IPR018356">
    <property type="entry name" value="Tscrpt_reg_HTH_DeoR_CS"/>
</dbReference>
<protein>
    <submittedName>
        <fullName evidence="5">LacI family DNA-binding transcriptional regulator</fullName>
    </submittedName>
</protein>
<dbReference type="Gene3D" id="3.40.50.2300">
    <property type="match status" value="2"/>
</dbReference>
<reference evidence="5" key="2">
    <citation type="journal article" date="2021" name="PeerJ">
        <title>Extensive microbial diversity within the chicken gut microbiome revealed by metagenomics and culture.</title>
        <authorList>
            <person name="Gilroy R."/>
            <person name="Ravi A."/>
            <person name="Getino M."/>
            <person name="Pursley I."/>
            <person name="Horton D.L."/>
            <person name="Alikhan N.F."/>
            <person name="Baker D."/>
            <person name="Gharbi K."/>
            <person name="Hall N."/>
            <person name="Watson M."/>
            <person name="Adriaenssens E.M."/>
            <person name="Foster-Nyarko E."/>
            <person name="Jarju S."/>
            <person name="Secka A."/>
            <person name="Antonio M."/>
            <person name="Oren A."/>
            <person name="Chaudhuri R.R."/>
            <person name="La Ragione R."/>
            <person name="Hildebrand F."/>
            <person name="Pallen M.J."/>
        </authorList>
    </citation>
    <scope>NUCLEOTIDE SEQUENCE</scope>
    <source>
        <strain evidence="5">ChiGjej1B1-24693</strain>
    </source>
</reference>
<dbReference type="Gene3D" id="1.10.10.10">
    <property type="entry name" value="Winged helix-like DNA-binding domain superfamily/Winged helix DNA-binding domain"/>
    <property type="match status" value="1"/>
</dbReference>
<dbReference type="InterPro" id="IPR028082">
    <property type="entry name" value="Peripla_BP_I"/>
</dbReference>
<dbReference type="Proteomes" id="UP000886842">
    <property type="component" value="Unassembled WGS sequence"/>
</dbReference>